<evidence type="ECO:0000313" key="4">
    <source>
        <dbReference type="Proteomes" id="UP000015105"/>
    </source>
</evidence>
<dbReference type="Pfam" id="PF00646">
    <property type="entry name" value="F-box"/>
    <property type="match status" value="1"/>
</dbReference>
<dbReference type="EnsemblPlants" id="AET6Gv20789700.3">
    <property type="protein sequence ID" value="AET6Gv20789700.3"/>
    <property type="gene ID" value="AET6Gv20789700"/>
</dbReference>
<keyword evidence="4" id="KW-1185">Reference proteome</keyword>
<dbReference type="Gramene" id="AET6Gv20789700.1">
    <property type="protein sequence ID" value="AET6Gv20789700.1"/>
    <property type="gene ID" value="AET6Gv20789700"/>
</dbReference>
<dbReference type="Gramene" id="AET6Gv20789700.2">
    <property type="protein sequence ID" value="AET6Gv20789700.2"/>
    <property type="gene ID" value="AET6Gv20789700"/>
</dbReference>
<dbReference type="InterPro" id="IPR001810">
    <property type="entry name" value="F-box_dom"/>
</dbReference>
<dbReference type="InterPro" id="IPR036047">
    <property type="entry name" value="F-box-like_dom_sf"/>
</dbReference>
<dbReference type="EnsemblPlants" id="AET6Gv20789700.2">
    <property type="protein sequence ID" value="AET6Gv20789700.2"/>
    <property type="gene ID" value="AET6Gv20789700"/>
</dbReference>
<reference evidence="3" key="5">
    <citation type="journal article" date="2021" name="G3 (Bethesda)">
        <title>Aegilops tauschii genome assembly Aet v5.0 features greater sequence contiguity and improved annotation.</title>
        <authorList>
            <person name="Wang L."/>
            <person name="Zhu T."/>
            <person name="Rodriguez J.C."/>
            <person name="Deal K.R."/>
            <person name="Dubcovsky J."/>
            <person name="McGuire P.E."/>
            <person name="Lux T."/>
            <person name="Spannagl M."/>
            <person name="Mayer K.F.X."/>
            <person name="Baldrich P."/>
            <person name="Meyers B.C."/>
            <person name="Huo N."/>
            <person name="Gu Y.Q."/>
            <person name="Zhou H."/>
            <person name="Devos K.M."/>
            <person name="Bennetzen J.L."/>
            <person name="Unver T."/>
            <person name="Budak H."/>
            <person name="Gulick P.J."/>
            <person name="Galiba G."/>
            <person name="Kalapos B."/>
            <person name="Nelson D.R."/>
            <person name="Li P."/>
            <person name="You F.M."/>
            <person name="Luo M.C."/>
            <person name="Dvorak J."/>
        </authorList>
    </citation>
    <scope>NUCLEOTIDE SEQUENCE [LARGE SCALE GENOMIC DNA]</scope>
    <source>
        <strain evidence="3">cv. AL8/78</strain>
    </source>
</reference>
<dbReference type="PANTHER" id="PTHR35545:SF29">
    <property type="entry name" value="F-BOX DOMAIN-CONTAINING PROTEIN"/>
    <property type="match status" value="1"/>
</dbReference>
<dbReference type="EnsemblPlants" id="AET6Gv20789700.1">
    <property type="protein sequence ID" value="AET6Gv20789700.1"/>
    <property type="gene ID" value="AET6Gv20789700"/>
</dbReference>
<reference evidence="3" key="3">
    <citation type="journal article" date="2017" name="Nature">
        <title>Genome sequence of the progenitor of the wheat D genome Aegilops tauschii.</title>
        <authorList>
            <person name="Luo M.C."/>
            <person name="Gu Y.Q."/>
            <person name="Puiu D."/>
            <person name="Wang H."/>
            <person name="Twardziok S.O."/>
            <person name="Deal K.R."/>
            <person name="Huo N."/>
            <person name="Zhu T."/>
            <person name="Wang L."/>
            <person name="Wang Y."/>
            <person name="McGuire P.E."/>
            <person name="Liu S."/>
            <person name="Long H."/>
            <person name="Ramasamy R.K."/>
            <person name="Rodriguez J.C."/>
            <person name="Van S.L."/>
            <person name="Yuan L."/>
            <person name="Wang Z."/>
            <person name="Xia Z."/>
            <person name="Xiao L."/>
            <person name="Anderson O.D."/>
            <person name="Ouyang S."/>
            <person name="Liang Y."/>
            <person name="Zimin A.V."/>
            <person name="Pertea G."/>
            <person name="Qi P."/>
            <person name="Bennetzen J.L."/>
            <person name="Dai X."/>
            <person name="Dawson M.W."/>
            <person name="Muller H.G."/>
            <person name="Kugler K."/>
            <person name="Rivarola-Duarte L."/>
            <person name="Spannagl M."/>
            <person name="Mayer K.F.X."/>
            <person name="Lu F.H."/>
            <person name="Bevan M.W."/>
            <person name="Leroy P."/>
            <person name="Li P."/>
            <person name="You F.M."/>
            <person name="Sun Q."/>
            <person name="Liu Z."/>
            <person name="Lyons E."/>
            <person name="Wicker T."/>
            <person name="Salzberg S.L."/>
            <person name="Devos K.M."/>
            <person name="Dvorak J."/>
        </authorList>
    </citation>
    <scope>NUCLEOTIDE SEQUENCE [LARGE SCALE GENOMIC DNA]</scope>
    <source>
        <strain evidence="3">cv. AL8/78</strain>
    </source>
</reference>
<reference evidence="3" key="4">
    <citation type="submission" date="2019-03" db="UniProtKB">
        <authorList>
            <consortium name="EnsemblPlants"/>
        </authorList>
    </citation>
    <scope>IDENTIFICATION</scope>
</reference>
<dbReference type="Proteomes" id="UP000015105">
    <property type="component" value="Chromosome 6D"/>
</dbReference>
<dbReference type="PANTHER" id="PTHR35545">
    <property type="entry name" value="F-BOX DOMAIN-CONTAINING PROTEIN"/>
    <property type="match status" value="1"/>
</dbReference>
<dbReference type="AlphaFoldDB" id="A0A453PN32"/>
<reference evidence="4" key="1">
    <citation type="journal article" date="2014" name="Science">
        <title>Ancient hybridizations among the ancestral genomes of bread wheat.</title>
        <authorList>
            <consortium name="International Wheat Genome Sequencing Consortium,"/>
            <person name="Marcussen T."/>
            <person name="Sandve S.R."/>
            <person name="Heier L."/>
            <person name="Spannagl M."/>
            <person name="Pfeifer M."/>
            <person name="Jakobsen K.S."/>
            <person name="Wulff B.B."/>
            <person name="Steuernagel B."/>
            <person name="Mayer K.F."/>
            <person name="Olsen O.A."/>
        </authorList>
    </citation>
    <scope>NUCLEOTIDE SEQUENCE [LARGE SCALE GENOMIC DNA]</scope>
    <source>
        <strain evidence="4">cv. AL8/78</strain>
    </source>
</reference>
<evidence type="ECO:0000256" key="1">
    <source>
        <dbReference type="SAM" id="MobiDB-lite"/>
    </source>
</evidence>
<sequence>MPMALFNRGRKGATSTRFSIRRAGAGGGSLLMARIRTDRSLRRRPRPARGDDRMSALPDDLLLLVLRRLDTRTALGTGLLSRRWGRLQRELPALDFKVSNMLPPRYHGLVFLHHDTNRNGSHRLFKKFAFMPNIMRYERRAMRALTSSVESFLDEDGARGASRSLSRLRLEFFITHNTGCMNRLIAKCIDHWGVRDLEAVARPIYFQQSVHTFPSYGLCQGASRFVLAKPQAWRLHAPASARVQRAHYARPARHSEIDSNGSLRGRLHLVPAAAGATPQVLRLPLGHGPVGGRPQLADQGARP</sequence>
<name>A0A453PN32_AEGTS</name>
<accession>A0A453PN32</accession>
<proteinExistence type="predicted"/>
<feature type="domain" description="F-box" evidence="2">
    <location>
        <begin position="55"/>
        <end position="87"/>
    </location>
</feature>
<dbReference type="STRING" id="200361.A0A453PN32"/>
<reference evidence="4" key="2">
    <citation type="journal article" date="2017" name="Nat. Plants">
        <title>The Aegilops tauschii genome reveals multiple impacts of transposons.</title>
        <authorList>
            <person name="Zhao G."/>
            <person name="Zou C."/>
            <person name="Li K."/>
            <person name="Wang K."/>
            <person name="Li T."/>
            <person name="Gao L."/>
            <person name="Zhang X."/>
            <person name="Wang H."/>
            <person name="Yang Z."/>
            <person name="Liu X."/>
            <person name="Jiang W."/>
            <person name="Mao L."/>
            <person name="Kong X."/>
            <person name="Jiao Y."/>
            <person name="Jia J."/>
        </authorList>
    </citation>
    <scope>NUCLEOTIDE SEQUENCE [LARGE SCALE GENOMIC DNA]</scope>
    <source>
        <strain evidence="4">cv. AL8/78</strain>
    </source>
</reference>
<protein>
    <recommendedName>
        <fullName evidence="2">F-box domain-containing protein</fullName>
    </recommendedName>
</protein>
<evidence type="ECO:0000259" key="2">
    <source>
        <dbReference type="Pfam" id="PF00646"/>
    </source>
</evidence>
<feature type="region of interest" description="Disordered" evidence="1">
    <location>
        <begin position="283"/>
        <end position="303"/>
    </location>
</feature>
<organism evidence="3 4">
    <name type="scientific">Aegilops tauschii subsp. strangulata</name>
    <name type="common">Goatgrass</name>
    <dbReference type="NCBI Taxonomy" id="200361"/>
    <lineage>
        <taxon>Eukaryota</taxon>
        <taxon>Viridiplantae</taxon>
        <taxon>Streptophyta</taxon>
        <taxon>Embryophyta</taxon>
        <taxon>Tracheophyta</taxon>
        <taxon>Spermatophyta</taxon>
        <taxon>Magnoliopsida</taxon>
        <taxon>Liliopsida</taxon>
        <taxon>Poales</taxon>
        <taxon>Poaceae</taxon>
        <taxon>BOP clade</taxon>
        <taxon>Pooideae</taxon>
        <taxon>Triticodae</taxon>
        <taxon>Triticeae</taxon>
        <taxon>Triticinae</taxon>
        <taxon>Aegilops</taxon>
    </lineage>
</organism>
<dbReference type="SUPFAM" id="SSF81383">
    <property type="entry name" value="F-box domain"/>
    <property type="match status" value="1"/>
</dbReference>
<dbReference type="Gramene" id="AET6Gv20789700.3">
    <property type="protein sequence ID" value="AET6Gv20789700.3"/>
    <property type="gene ID" value="AET6Gv20789700"/>
</dbReference>
<evidence type="ECO:0000313" key="3">
    <source>
        <dbReference type="EnsemblPlants" id="AET6Gv20789700.3"/>
    </source>
</evidence>